<proteinExistence type="predicted"/>
<dbReference type="InterPro" id="IPR009057">
    <property type="entry name" value="Homeodomain-like_sf"/>
</dbReference>
<dbReference type="Gene3D" id="1.10.357.10">
    <property type="entry name" value="Tetracycline Repressor, domain 2"/>
    <property type="match status" value="1"/>
</dbReference>
<dbReference type="InterPro" id="IPR001647">
    <property type="entry name" value="HTH_TetR"/>
</dbReference>
<dbReference type="Pfam" id="PF00440">
    <property type="entry name" value="TetR_N"/>
    <property type="match status" value="1"/>
</dbReference>
<evidence type="ECO:0000259" key="3">
    <source>
        <dbReference type="PROSITE" id="PS50977"/>
    </source>
</evidence>
<dbReference type="GO" id="GO:0003677">
    <property type="term" value="F:DNA binding"/>
    <property type="evidence" value="ECO:0007669"/>
    <property type="project" value="UniProtKB-UniRule"/>
</dbReference>
<dbReference type="EMBL" id="BNAP01000025">
    <property type="protein sequence ID" value="GHH00001.1"/>
    <property type="molecule type" value="Genomic_DNA"/>
</dbReference>
<keyword evidence="1 2" id="KW-0238">DNA-binding</keyword>
<dbReference type="AlphaFoldDB" id="A0A8J3HBS9"/>
<dbReference type="Proteomes" id="UP000611500">
    <property type="component" value="Unassembled WGS sequence"/>
</dbReference>
<dbReference type="PROSITE" id="PS50977">
    <property type="entry name" value="HTH_TETR_2"/>
    <property type="match status" value="1"/>
</dbReference>
<comment type="caution">
    <text evidence="4">The sequence shown here is derived from an EMBL/GenBank/DDBJ whole genome shotgun (WGS) entry which is preliminary data.</text>
</comment>
<feature type="DNA-binding region" description="H-T-H motif" evidence="2">
    <location>
        <begin position="42"/>
        <end position="61"/>
    </location>
</feature>
<protein>
    <recommendedName>
        <fullName evidence="3">HTH tetR-type domain-containing protein</fullName>
    </recommendedName>
</protein>
<sequence length="198" mass="22865">MTQAKNTEALGTGRLKEDRLSQQDWLDAGLTLLGQTGPGGLRIDQLCKALKVTKGSFYWHFRDRHDFLGHLFDHWRRRETTGLIRHVETTYNAAPDRIWHVVEFVTLGTYDVGTEVAMRQWGQSDPEVREGLTRVDAERLEFFTRQFEACGFDPEAARLRAISVYSFTLSCGYMLTGETRNQLRLRLRQSVDLLLVRD</sequence>
<dbReference type="RefSeq" id="WP_051312581.1">
    <property type="nucleotide sequence ID" value="NZ_BNAP01000025.1"/>
</dbReference>
<evidence type="ECO:0000256" key="2">
    <source>
        <dbReference type="PROSITE-ProRule" id="PRU00335"/>
    </source>
</evidence>
<evidence type="ECO:0000313" key="4">
    <source>
        <dbReference type="EMBL" id="GHH00001.1"/>
    </source>
</evidence>
<gene>
    <name evidence="4" type="ORF">GCM10010961_36350</name>
</gene>
<evidence type="ECO:0000256" key="1">
    <source>
        <dbReference type="ARBA" id="ARBA00023125"/>
    </source>
</evidence>
<organism evidence="4 5">
    <name type="scientific">Pseudodonghicola xiamenensis</name>
    <dbReference type="NCBI Taxonomy" id="337702"/>
    <lineage>
        <taxon>Bacteria</taxon>
        <taxon>Pseudomonadati</taxon>
        <taxon>Pseudomonadota</taxon>
        <taxon>Alphaproteobacteria</taxon>
        <taxon>Rhodobacterales</taxon>
        <taxon>Paracoccaceae</taxon>
        <taxon>Pseudodonghicola</taxon>
    </lineage>
</organism>
<dbReference type="SUPFAM" id="SSF46689">
    <property type="entry name" value="Homeodomain-like"/>
    <property type="match status" value="1"/>
</dbReference>
<evidence type="ECO:0000313" key="5">
    <source>
        <dbReference type="Proteomes" id="UP000611500"/>
    </source>
</evidence>
<keyword evidence="5" id="KW-1185">Reference proteome</keyword>
<name>A0A8J3HBS9_9RHOB</name>
<feature type="domain" description="HTH tetR-type" evidence="3">
    <location>
        <begin position="19"/>
        <end position="79"/>
    </location>
</feature>
<reference evidence="4" key="2">
    <citation type="submission" date="2020-09" db="EMBL/GenBank/DDBJ databases">
        <authorList>
            <person name="Sun Q."/>
            <person name="Zhou Y."/>
        </authorList>
    </citation>
    <scope>NUCLEOTIDE SEQUENCE</scope>
    <source>
        <strain evidence="4">CGMCC 1.7081</strain>
    </source>
</reference>
<reference evidence="4" key="1">
    <citation type="journal article" date="2014" name="Int. J. Syst. Evol. Microbiol.">
        <title>Complete genome sequence of Corynebacterium casei LMG S-19264T (=DSM 44701T), isolated from a smear-ripened cheese.</title>
        <authorList>
            <consortium name="US DOE Joint Genome Institute (JGI-PGF)"/>
            <person name="Walter F."/>
            <person name="Albersmeier A."/>
            <person name="Kalinowski J."/>
            <person name="Ruckert C."/>
        </authorList>
    </citation>
    <scope>NUCLEOTIDE SEQUENCE</scope>
    <source>
        <strain evidence="4">CGMCC 1.7081</strain>
    </source>
</reference>
<accession>A0A8J3HBS9</accession>